<feature type="region of interest" description="Disordered" evidence="1">
    <location>
        <begin position="1"/>
        <end position="27"/>
    </location>
</feature>
<organism evidence="3 4">
    <name type="scientific">Saccharopolyspora spinosa</name>
    <dbReference type="NCBI Taxonomy" id="60894"/>
    <lineage>
        <taxon>Bacteria</taxon>
        <taxon>Bacillati</taxon>
        <taxon>Actinomycetota</taxon>
        <taxon>Actinomycetes</taxon>
        <taxon>Pseudonocardiales</taxon>
        <taxon>Pseudonocardiaceae</taxon>
        <taxon>Saccharopolyspora</taxon>
    </lineage>
</organism>
<evidence type="ECO:0000256" key="1">
    <source>
        <dbReference type="SAM" id="MobiDB-lite"/>
    </source>
</evidence>
<sequence length="160" mass="17039">MIDPQDTGAVVTDQSKPEPEKGLPVAPTGVRDPWKGLRGIMAGTLVLEFITFMLALPVVGKLGGGVSSIGFVVVTVLSVLMLAAAFVQRRPWGLGVALALQGAMILCAFVHPAVGIMGAVFAAVWGYVLYLRRDVARRMREGQLYDQLGHPPGYPPEQAD</sequence>
<feature type="transmembrane region" description="Helical" evidence="2">
    <location>
        <begin position="99"/>
        <end position="130"/>
    </location>
</feature>
<comment type="caution">
    <text evidence="3">The sequence shown here is derived from an EMBL/GenBank/DDBJ whole genome shotgun (WGS) entry which is preliminary data.</text>
</comment>
<keyword evidence="2" id="KW-1133">Transmembrane helix</keyword>
<keyword evidence="2" id="KW-0812">Transmembrane</keyword>
<evidence type="ECO:0000256" key="2">
    <source>
        <dbReference type="SAM" id="Phobius"/>
    </source>
</evidence>
<evidence type="ECO:0000313" key="4">
    <source>
        <dbReference type="Proteomes" id="UP000233786"/>
    </source>
</evidence>
<protein>
    <submittedName>
        <fullName evidence="3">Uncharacterized protein DUF4233</fullName>
    </submittedName>
</protein>
<dbReference type="InterPro" id="IPR025327">
    <property type="entry name" value="DUF4233"/>
</dbReference>
<evidence type="ECO:0000313" key="3">
    <source>
        <dbReference type="EMBL" id="PKW14853.1"/>
    </source>
</evidence>
<keyword evidence="2" id="KW-0472">Membrane</keyword>
<feature type="transmembrane region" description="Helical" evidence="2">
    <location>
        <begin position="40"/>
        <end position="59"/>
    </location>
</feature>
<dbReference type="EMBL" id="PJNB01000001">
    <property type="protein sequence ID" value="PKW14853.1"/>
    <property type="molecule type" value="Genomic_DNA"/>
</dbReference>
<dbReference type="OrthoDB" id="4773077at2"/>
<dbReference type="Pfam" id="PF14017">
    <property type="entry name" value="DUF4233"/>
    <property type="match status" value="1"/>
</dbReference>
<proteinExistence type="predicted"/>
<dbReference type="RefSeq" id="WP_010695809.1">
    <property type="nucleotide sequence ID" value="NZ_CP061007.1"/>
</dbReference>
<reference evidence="3" key="1">
    <citation type="submission" date="2017-12" db="EMBL/GenBank/DDBJ databases">
        <title>Sequencing the genomes of 1000 Actinobacteria strains.</title>
        <authorList>
            <person name="Klenk H.-P."/>
        </authorList>
    </citation>
    <scope>NUCLEOTIDE SEQUENCE [LARGE SCALE GENOMIC DNA]</scope>
    <source>
        <strain evidence="3">DSM 44228</strain>
    </source>
</reference>
<gene>
    <name evidence="3" type="ORF">A8926_2506</name>
</gene>
<dbReference type="STRING" id="994479.GCA_000194155_02936"/>
<name>A0A2N3XVY5_SACSN</name>
<keyword evidence="4" id="KW-1185">Reference proteome</keyword>
<dbReference type="AlphaFoldDB" id="A0A2N3XVY5"/>
<accession>A0A2N3XVY5</accession>
<feature type="transmembrane region" description="Helical" evidence="2">
    <location>
        <begin position="66"/>
        <end position="87"/>
    </location>
</feature>
<dbReference type="Proteomes" id="UP000233786">
    <property type="component" value="Unassembled WGS sequence"/>
</dbReference>